<reference evidence="1" key="1">
    <citation type="journal article" date="2019" name="PLoS Negl. Trop. Dis.">
        <title>Revisiting the worldwide diversity of Leptospira species in the environment.</title>
        <authorList>
            <person name="Vincent A.T."/>
            <person name="Schiettekatte O."/>
            <person name="Bourhy P."/>
            <person name="Veyrier F.J."/>
            <person name="Picardeau M."/>
        </authorList>
    </citation>
    <scope>NUCLEOTIDE SEQUENCE [LARGE SCALE GENOMIC DNA]</scope>
    <source>
        <strain evidence="1">SSW15</strain>
    </source>
</reference>
<evidence type="ECO:0000313" key="2">
    <source>
        <dbReference type="Proteomes" id="UP000298458"/>
    </source>
</evidence>
<organism evidence="1 2">
    <name type="scientific">Leptospira fletcheri</name>
    <dbReference type="NCBI Taxonomy" id="2484981"/>
    <lineage>
        <taxon>Bacteria</taxon>
        <taxon>Pseudomonadati</taxon>
        <taxon>Spirochaetota</taxon>
        <taxon>Spirochaetia</taxon>
        <taxon>Leptospirales</taxon>
        <taxon>Leptospiraceae</taxon>
        <taxon>Leptospira</taxon>
    </lineage>
</organism>
<name>A0A4R9GE56_9LEPT</name>
<keyword evidence="2" id="KW-1185">Reference proteome</keyword>
<evidence type="ECO:0000313" key="1">
    <source>
        <dbReference type="EMBL" id="TGK10043.1"/>
    </source>
</evidence>
<sequence length="162" mass="18561">MKPSEKWKREYSGTPTLVRFARFLLLFCVLSSCQSVEFVPDVAYREDLIRTHKQSWQEIEILKQAPRNKSYEVFGRILLRNFGDGKVEKYYFDKIKKELFDRGMDGMFYSGKGLVPVPATVFMSGTSAGYSTNVVELPQSAKVLEGIAFRYKESDGDGKTSR</sequence>
<dbReference type="EMBL" id="RQET01000008">
    <property type="protein sequence ID" value="TGK10043.1"/>
    <property type="molecule type" value="Genomic_DNA"/>
</dbReference>
<protein>
    <recommendedName>
        <fullName evidence="3">Lipoprotein</fullName>
    </recommendedName>
</protein>
<proteinExistence type="predicted"/>
<comment type="caution">
    <text evidence="1">The sequence shown here is derived from an EMBL/GenBank/DDBJ whole genome shotgun (WGS) entry which is preliminary data.</text>
</comment>
<dbReference type="RefSeq" id="WP_135768405.1">
    <property type="nucleotide sequence ID" value="NZ_RQET01000008.1"/>
</dbReference>
<dbReference type="OrthoDB" id="326779at2"/>
<dbReference type="Proteomes" id="UP000298458">
    <property type="component" value="Unassembled WGS sequence"/>
</dbReference>
<dbReference type="AlphaFoldDB" id="A0A4R9GE56"/>
<gene>
    <name evidence="1" type="ORF">EHO60_11890</name>
</gene>
<accession>A0A4R9GE56</accession>
<dbReference type="PROSITE" id="PS51257">
    <property type="entry name" value="PROKAR_LIPOPROTEIN"/>
    <property type="match status" value="1"/>
</dbReference>
<evidence type="ECO:0008006" key="3">
    <source>
        <dbReference type="Google" id="ProtNLM"/>
    </source>
</evidence>